<dbReference type="FunFam" id="3.40.50.620:FF:000116">
    <property type="entry name" value="Arginine--tRNA ligase"/>
    <property type="match status" value="1"/>
</dbReference>
<dbReference type="HAMAP" id="MF_00123">
    <property type="entry name" value="Arg_tRNA_synth"/>
    <property type="match status" value="1"/>
</dbReference>
<dbReference type="NCBIfam" id="TIGR00456">
    <property type="entry name" value="argS"/>
    <property type="match status" value="1"/>
</dbReference>
<dbReference type="PANTHER" id="PTHR11956:SF5">
    <property type="entry name" value="ARGININE--TRNA LIGASE, CYTOPLASMIC"/>
    <property type="match status" value="1"/>
</dbReference>
<proteinExistence type="inferred from homology"/>
<accession>A0A0M4FUZ6</accession>
<dbReference type="SMART" id="SM00836">
    <property type="entry name" value="DALR_1"/>
    <property type="match status" value="1"/>
</dbReference>
<evidence type="ECO:0000256" key="11">
    <source>
        <dbReference type="HAMAP-Rule" id="MF_00123"/>
    </source>
</evidence>
<comment type="subunit">
    <text evidence="3 11">Monomer.</text>
</comment>
<dbReference type="PRINTS" id="PR01038">
    <property type="entry name" value="TRNASYNTHARG"/>
</dbReference>
<reference evidence="16" key="1">
    <citation type="submission" date="2015-08" db="EMBL/GenBank/DDBJ databases">
        <title>Genome sequencing project for genomic taxonomy and phylogenomics of Bacillus-like bacteria.</title>
        <authorList>
            <person name="Liu B."/>
            <person name="Wang J."/>
            <person name="Zhu Y."/>
            <person name="Liu G."/>
            <person name="Chen Q."/>
            <person name="Chen Z."/>
            <person name="Lan J."/>
            <person name="Che J."/>
            <person name="Ge C."/>
            <person name="Shi H."/>
            <person name="Pan Z."/>
            <person name="Liu X."/>
        </authorList>
    </citation>
    <scope>NUCLEOTIDE SEQUENCE [LARGE SCALE GENOMIC DNA]</scope>
    <source>
        <strain evidence="16">FJAT-4402</strain>
    </source>
</reference>
<dbReference type="CDD" id="cd00671">
    <property type="entry name" value="ArgRS_core"/>
    <property type="match status" value="1"/>
</dbReference>
<comment type="similarity">
    <text evidence="2 11 12">Belongs to the class-I aminoacyl-tRNA synthetase family.</text>
</comment>
<dbReference type="InterPro" id="IPR014729">
    <property type="entry name" value="Rossmann-like_a/b/a_fold"/>
</dbReference>
<dbReference type="GO" id="GO:0005524">
    <property type="term" value="F:ATP binding"/>
    <property type="evidence" value="ECO:0007669"/>
    <property type="project" value="UniProtKB-UniRule"/>
</dbReference>
<evidence type="ECO:0000256" key="8">
    <source>
        <dbReference type="ARBA" id="ARBA00022917"/>
    </source>
</evidence>
<feature type="domain" description="Arginyl tRNA synthetase N-terminal" evidence="14">
    <location>
        <begin position="3"/>
        <end position="80"/>
    </location>
</feature>
<dbReference type="Pfam" id="PF05746">
    <property type="entry name" value="DALR_1"/>
    <property type="match status" value="1"/>
</dbReference>
<dbReference type="InterPro" id="IPR008909">
    <property type="entry name" value="DALR_anticod-bd"/>
</dbReference>
<dbReference type="InterPro" id="IPR005148">
    <property type="entry name" value="Arg-tRNA-synth_N"/>
</dbReference>
<dbReference type="Proteomes" id="UP000067625">
    <property type="component" value="Chromosome"/>
</dbReference>
<dbReference type="GO" id="GO:0004814">
    <property type="term" value="F:arginine-tRNA ligase activity"/>
    <property type="evidence" value="ECO:0007669"/>
    <property type="project" value="UniProtKB-UniRule"/>
</dbReference>
<evidence type="ECO:0000256" key="2">
    <source>
        <dbReference type="ARBA" id="ARBA00005594"/>
    </source>
</evidence>
<dbReference type="Gene3D" id="3.30.1360.70">
    <property type="entry name" value="Arginyl tRNA synthetase N-terminal domain"/>
    <property type="match status" value="1"/>
</dbReference>
<dbReference type="GO" id="GO:0005737">
    <property type="term" value="C:cytoplasm"/>
    <property type="evidence" value="ECO:0007669"/>
    <property type="project" value="UniProtKB-SubCell"/>
</dbReference>
<protein>
    <recommendedName>
        <fullName evidence="11">Arginine--tRNA ligase</fullName>
        <ecNumber evidence="11">6.1.1.19</ecNumber>
    </recommendedName>
    <alternativeName>
        <fullName evidence="11">Arginyl-tRNA synthetase</fullName>
        <shortName evidence="11">ArgRS</shortName>
    </alternativeName>
</protein>
<feature type="short sequence motif" description="'HIGH' region" evidence="11">
    <location>
        <begin position="116"/>
        <end position="126"/>
    </location>
</feature>
<evidence type="ECO:0000259" key="13">
    <source>
        <dbReference type="SMART" id="SM00836"/>
    </source>
</evidence>
<keyword evidence="5 11" id="KW-0436">Ligase</keyword>
<dbReference type="AlphaFoldDB" id="A0A0M4FUZ6"/>
<organism evidence="15 16">
    <name type="scientific">Bacillus gobiensis</name>
    <dbReference type="NCBI Taxonomy" id="1441095"/>
    <lineage>
        <taxon>Bacteria</taxon>
        <taxon>Bacillati</taxon>
        <taxon>Bacillota</taxon>
        <taxon>Bacilli</taxon>
        <taxon>Bacillales</taxon>
        <taxon>Bacillaceae</taxon>
        <taxon>Bacillus</taxon>
    </lineage>
</organism>
<gene>
    <name evidence="11" type="primary">argS</name>
    <name evidence="15" type="ORF">AM592_21385</name>
</gene>
<dbReference type="InterPro" id="IPR035684">
    <property type="entry name" value="ArgRS_core"/>
</dbReference>
<dbReference type="Pfam" id="PF00750">
    <property type="entry name" value="tRNA-synt_1d"/>
    <property type="match status" value="1"/>
</dbReference>
<reference evidence="15 16" key="2">
    <citation type="journal article" date="2016" name="Int. J. Syst. Evol. Microbiol.">
        <title>Bacillus gobiensis sp. nov., isolated from a soil sample.</title>
        <authorList>
            <person name="Liu B."/>
            <person name="Liu G.H."/>
            <person name="Cetin S."/>
            <person name="Schumann P."/>
            <person name="Pan Z.Z."/>
            <person name="Chen Q.Q."/>
        </authorList>
    </citation>
    <scope>NUCLEOTIDE SEQUENCE [LARGE SCALE GENOMIC DNA]</scope>
    <source>
        <strain evidence="15 16">FJAT-4402</strain>
    </source>
</reference>
<dbReference type="Gene3D" id="1.10.730.10">
    <property type="entry name" value="Isoleucyl-tRNA Synthetase, Domain 1"/>
    <property type="match status" value="1"/>
</dbReference>
<evidence type="ECO:0000259" key="14">
    <source>
        <dbReference type="SMART" id="SM01016"/>
    </source>
</evidence>
<evidence type="ECO:0000313" key="15">
    <source>
        <dbReference type="EMBL" id="ALC83784.1"/>
    </source>
</evidence>
<dbReference type="PANTHER" id="PTHR11956">
    <property type="entry name" value="ARGINYL-TRNA SYNTHETASE"/>
    <property type="match status" value="1"/>
</dbReference>
<keyword evidence="4 11" id="KW-0963">Cytoplasm</keyword>
<evidence type="ECO:0000256" key="6">
    <source>
        <dbReference type="ARBA" id="ARBA00022741"/>
    </source>
</evidence>
<dbReference type="Gene3D" id="3.40.50.620">
    <property type="entry name" value="HUPs"/>
    <property type="match status" value="1"/>
</dbReference>
<evidence type="ECO:0000256" key="3">
    <source>
        <dbReference type="ARBA" id="ARBA00011245"/>
    </source>
</evidence>
<keyword evidence="6 11" id="KW-0547">Nucleotide-binding</keyword>
<keyword evidence="9 11" id="KW-0030">Aminoacyl-tRNA synthetase</keyword>
<dbReference type="EC" id="6.1.1.19" evidence="11"/>
<evidence type="ECO:0000313" key="16">
    <source>
        <dbReference type="Proteomes" id="UP000067625"/>
    </source>
</evidence>
<evidence type="ECO:0000256" key="5">
    <source>
        <dbReference type="ARBA" id="ARBA00022598"/>
    </source>
</evidence>
<evidence type="ECO:0000256" key="10">
    <source>
        <dbReference type="ARBA" id="ARBA00049339"/>
    </source>
</evidence>
<dbReference type="PATRIC" id="fig|1441095.3.peg.4738"/>
<feature type="domain" description="DALR anticodon binding" evidence="13">
    <location>
        <begin position="444"/>
        <end position="561"/>
    </location>
</feature>
<evidence type="ECO:0000256" key="1">
    <source>
        <dbReference type="ARBA" id="ARBA00004496"/>
    </source>
</evidence>
<comment type="subcellular location">
    <subcellularLocation>
        <location evidence="1 11">Cytoplasm</location>
    </subcellularLocation>
</comment>
<comment type="catalytic activity">
    <reaction evidence="10 11">
        <text>tRNA(Arg) + L-arginine + ATP = L-arginyl-tRNA(Arg) + AMP + diphosphate</text>
        <dbReference type="Rhea" id="RHEA:20301"/>
        <dbReference type="Rhea" id="RHEA-COMP:9658"/>
        <dbReference type="Rhea" id="RHEA-COMP:9673"/>
        <dbReference type="ChEBI" id="CHEBI:30616"/>
        <dbReference type="ChEBI" id="CHEBI:32682"/>
        <dbReference type="ChEBI" id="CHEBI:33019"/>
        <dbReference type="ChEBI" id="CHEBI:78442"/>
        <dbReference type="ChEBI" id="CHEBI:78513"/>
        <dbReference type="ChEBI" id="CHEBI:456215"/>
        <dbReference type="EC" id="6.1.1.19"/>
    </reaction>
</comment>
<dbReference type="SUPFAM" id="SSF55190">
    <property type="entry name" value="Arginyl-tRNA synthetase (ArgRS), N-terminal 'additional' domain"/>
    <property type="match status" value="1"/>
</dbReference>
<dbReference type="GO" id="GO:0006420">
    <property type="term" value="P:arginyl-tRNA aminoacylation"/>
    <property type="evidence" value="ECO:0007669"/>
    <property type="project" value="UniProtKB-UniRule"/>
</dbReference>
<dbReference type="RefSeq" id="WP_053605656.1">
    <property type="nucleotide sequence ID" value="NZ_CP012600.1"/>
</dbReference>
<evidence type="ECO:0000256" key="7">
    <source>
        <dbReference type="ARBA" id="ARBA00022840"/>
    </source>
</evidence>
<evidence type="ECO:0000256" key="4">
    <source>
        <dbReference type="ARBA" id="ARBA00022490"/>
    </source>
</evidence>
<dbReference type="InterPro" id="IPR036695">
    <property type="entry name" value="Arg-tRNA-synth_N_sf"/>
</dbReference>
<keyword evidence="8 11" id="KW-0648">Protein biosynthesis</keyword>
<dbReference type="Pfam" id="PF03485">
    <property type="entry name" value="Arg_tRNA_synt_N"/>
    <property type="match status" value="1"/>
</dbReference>
<dbReference type="STRING" id="1441095.AM592_21385"/>
<dbReference type="InterPro" id="IPR001278">
    <property type="entry name" value="Arg-tRNA-ligase"/>
</dbReference>
<sequence length="561" mass="63762">MIKWLAATELAKLTHGGADALLSLIEIPPNEELGDAAFPCFHLAKEKRMAPQQIAAQLAKEWNITGIKANAEGPYVNLTFNKAIYGKMLIDKISENQFRNLNFGNGKKVIIDMSSPNIAKPFGIGHLRSTVIGNALYHLYKKTGHVPVRVNHLGDWGTQFGKQIAAYKKWGNEDKLNASPVDHLFELYVQFHEEAENDPGLIDEARSWFHKLEKGDQEARGLWEQFVAVSKEEFNDMYRFLGVDFEEVLGESFYNDKMQAVIDELEEKGLLEESDGAMVVKLEEYDLPPCLIIKSDGSSIYATRDLATAIYRHEIMKGEKLLYVVGGEQTLHFKQIFAVLEKMGYEWAKDCFHVSFGLMRLEGKKMSTRRGRVITLKEVMKQAISSAIEISKEKNPDRTIHDQTAKAMGTGAVIFGDLKNDRKNDVNFSLKEALRFEGETGPYLQYTYARIKSLIRKAGEQTDSTAEIKETFLDFPETWRLLKTLSVYPDVLKKSVSEHKPSHIAKYALSICKHFNQFYQQQRVLSDDKKEQFTKLAVCRQTVLLLKESMDILGIEAPEEI</sequence>
<dbReference type="EMBL" id="CP012600">
    <property type="protein sequence ID" value="ALC83784.1"/>
    <property type="molecule type" value="Genomic_DNA"/>
</dbReference>
<keyword evidence="7 11" id="KW-0067">ATP-binding</keyword>
<dbReference type="SMART" id="SM01016">
    <property type="entry name" value="Arg_tRNA_synt_N"/>
    <property type="match status" value="1"/>
</dbReference>
<evidence type="ECO:0000256" key="12">
    <source>
        <dbReference type="RuleBase" id="RU363038"/>
    </source>
</evidence>
<dbReference type="SUPFAM" id="SSF52374">
    <property type="entry name" value="Nucleotidylyl transferase"/>
    <property type="match status" value="1"/>
</dbReference>
<name>A0A0M4FUZ6_9BACI</name>
<keyword evidence="16" id="KW-1185">Reference proteome</keyword>
<evidence type="ECO:0000256" key="9">
    <source>
        <dbReference type="ARBA" id="ARBA00023146"/>
    </source>
</evidence>
<dbReference type="FunFam" id="1.10.730.10:FF:000006">
    <property type="entry name" value="Arginyl-tRNA synthetase 2, mitochondrial"/>
    <property type="match status" value="1"/>
</dbReference>
<dbReference type="InterPro" id="IPR009080">
    <property type="entry name" value="tRNAsynth_Ia_anticodon-bd"/>
</dbReference>
<dbReference type="SUPFAM" id="SSF47323">
    <property type="entry name" value="Anticodon-binding domain of a subclass of class I aminoacyl-tRNA synthetases"/>
    <property type="match status" value="1"/>
</dbReference>